<feature type="domain" description="Transposase IS4-like" evidence="1">
    <location>
        <begin position="27"/>
        <end position="173"/>
    </location>
</feature>
<dbReference type="EMBL" id="CAADEZ010000624">
    <property type="protein sequence ID" value="VFJ72101.1"/>
    <property type="molecule type" value="Genomic_DNA"/>
</dbReference>
<protein>
    <submittedName>
        <fullName evidence="2">Transposase DDE domain-containing protein</fullName>
    </submittedName>
</protein>
<dbReference type="Pfam" id="PF01609">
    <property type="entry name" value="DDE_Tnp_1"/>
    <property type="match status" value="1"/>
</dbReference>
<evidence type="ECO:0000313" key="4">
    <source>
        <dbReference type="EMBL" id="VFK18595.1"/>
    </source>
</evidence>
<evidence type="ECO:0000313" key="2">
    <source>
        <dbReference type="EMBL" id="VFJ71638.1"/>
    </source>
</evidence>
<dbReference type="AlphaFoldDB" id="A0A450TSU2"/>
<sequence>MADREGDIYDIFAEQKKIEDRGQVAADWLIRAQHDRKTDEEEKLRALVEQATALGEIEFVLPKGRDGSPRRVVVQTLRAVEVPLTPPKSGRPHVTITAVFANEENPPKGEEPVSWLLLTNLEVKTLAQAKEKLEWYLARWQIEIFFKILKSGCRVEELQLEHIDRLEPALALYQIIAWRVLYLTMLGRECPQLPCDLIFSDDECKSVYIVSTRQQPPETPPTD</sequence>
<accession>A0A450TSU2</accession>
<name>A0A450TSU2_9GAMM</name>
<dbReference type="InterPro" id="IPR002559">
    <property type="entry name" value="Transposase_11"/>
</dbReference>
<dbReference type="Gene3D" id="1.10.740.10">
    <property type="entry name" value="Transferase Inhibitor Protein From Tn5, Chain"/>
    <property type="match status" value="1"/>
</dbReference>
<dbReference type="GO" id="GO:0003677">
    <property type="term" value="F:DNA binding"/>
    <property type="evidence" value="ECO:0007669"/>
    <property type="project" value="InterPro"/>
</dbReference>
<dbReference type="GO" id="GO:0006313">
    <property type="term" value="P:DNA transposition"/>
    <property type="evidence" value="ECO:0007669"/>
    <property type="project" value="InterPro"/>
</dbReference>
<dbReference type="EMBL" id="CAADFL010000560">
    <property type="protein sequence ID" value="VFK18595.1"/>
    <property type="molecule type" value="Genomic_DNA"/>
</dbReference>
<dbReference type="Gene3D" id="3.90.350.10">
    <property type="entry name" value="Transposase Inhibitor Protein From Tn5, Chain A, domain 1"/>
    <property type="match status" value="1"/>
</dbReference>
<proteinExistence type="predicted"/>
<dbReference type="NCBIfam" id="NF033590">
    <property type="entry name" value="transpos_IS4_3"/>
    <property type="match status" value="1"/>
</dbReference>
<dbReference type="EMBL" id="CAADFA010000605">
    <property type="protein sequence ID" value="VFJ71638.1"/>
    <property type="molecule type" value="Genomic_DNA"/>
</dbReference>
<gene>
    <name evidence="3" type="ORF">BECKFM1743A_GA0114220_106242</name>
    <name evidence="4" type="ORF">BECKFM1743B_GA0114221_105602</name>
    <name evidence="2" type="ORF">BECKFM1743C_GA0114222_106052</name>
</gene>
<dbReference type="PANTHER" id="PTHR37319">
    <property type="entry name" value="TRANSPOSASE"/>
    <property type="match status" value="1"/>
</dbReference>
<reference evidence="2" key="1">
    <citation type="submission" date="2019-02" db="EMBL/GenBank/DDBJ databases">
        <authorList>
            <person name="Gruber-Vodicka R. H."/>
            <person name="Seah K. B. B."/>
        </authorList>
    </citation>
    <scope>NUCLEOTIDE SEQUENCE</scope>
    <source>
        <strain evidence="3">BECK_BZ163</strain>
        <strain evidence="4">BECK_BZ164</strain>
        <strain evidence="2">BECK_BZ165</strain>
    </source>
</reference>
<dbReference type="InterPro" id="IPR014737">
    <property type="entry name" value="Transposase_Tn5-like_C"/>
</dbReference>
<organism evidence="2">
    <name type="scientific">Candidatus Kentrum sp. FM</name>
    <dbReference type="NCBI Taxonomy" id="2126340"/>
    <lineage>
        <taxon>Bacteria</taxon>
        <taxon>Pseudomonadati</taxon>
        <taxon>Pseudomonadota</taxon>
        <taxon>Gammaproteobacteria</taxon>
        <taxon>Candidatus Kentrum</taxon>
    </lineage>
</organism>
<dbReference type="InterPro" id="IPR047768">
    <property type="entry name" value="Tn5p-like"/>
</dbReference>
<dbReference type="InterPro" id="IPR012337">
    <property type="entry name" value="RNaseH-like_sf"/>
</dbReference>
<dbReference type="InterPro" id="IPR054836">
    <property type="entry name" value="Tn5_transposase"/>
</dbReference>
<dbReference type="PANTHER" id="PTHR37319:SF1">
    <property type="entry name" value="TRANSPOSASE TN5 DIMERISATION DOMAIN-CONTAINING PROTEIN"/>
    <property type="match status" value="1"/>
</dbReference>
<evidence type="ECO:0000259" key="1">
    <source>
        <dbReference type="Pfam" id="PF01609"/>
    </source>
</evidence>
<dbReference type="SUPFAM" id="SSF53098">
    <property type="entry name" value="Ribonuclease H-like"/>
    <property type="match status" value="1"/>
</dbReference>
<dbReference type="GO" id="GO:0004803">
    <property type="term" value="F:transposase activity"/>
    <property type="evidence" value="ECO:0007669"/>
    <property type="project" value="InterPro"/>
</dbReference>
<evidence type="ECO:0000313" key="3">
    <source>
        <dbReference type="EMBL" id="VFJ72101.1"/>
    </source>
</evidence>